<reference evidence="2" key="1">
    <citation type="journal article" date="2023" name="Mol. Phylogenet. Evol.">
        <title>Genome-scale phylogeny and comparative genomics of the fungal order Sordariales.</title>
        <authorList>
            <person name="Hensen N."/>
            <person name="Bonometti L."/>
            <person name="Westerberg I."/>
            <person name="Brannstrom I.O."/>
            <person name="Guillou S."/>
            <person name="Cros-Aarteil S."/>
            <person name="Calhoun S."/>
            <person name="Haridas S."/>
            <person name="Kuo A."/>
            <person name="Mondo S."/>
            <person name="Pangilinan J."/>
            <person name="Riley R."/>
            <person name="LaButti K."/>
            <person name="Andreopoulos B."/>
            <person name="Lipzen A."/>
            <person name="Chen C."/>
            <person name="Yan M."/>
            <person name="Daum C."/>
            <person name="Ng V."/>
            <person name="Clum A."/>
            <person name="Steindorff A."/>
            <person name="Ohm R.A."/>
            <person name="Martin F."/>
            <person name="Silar P."/>
            <person name="Natvig D.O."/>
            <person name="Lalanne C."/>
            <person name="Gautier V."/>
            <person name="Ament-Velasquez S.L."/>
            <person name="Kruys A."/>
            <person name="Hutchinson M.I."/>
            <person name="Powell A.J."/>
            <person name="Barry K."/>
            <person name="Miller A.N."/>
            <person name="Grigoriev I.V."/>
            <person name="Debuchy R."/>
            <person name="Gladieux P."/>
            <person name="Hiltunen Thoren M."/>
            <person name="Johannesson H."/>
        </authorList>
    </citation>
    <scope>NUCLEOTIDE SEQUENCE</scope>
    <source>
        <strain evidence="2">PSN309</strain>
    </source>
</reference>
<dbReference type="Proteomes" id="UP001302126">
    <property type="component" value="Unassembled WGS sequence"/>
</dbReference>
<feature type="compositionally biased region" description="Polar residues" evidence="1">
    <location>
        <begin position="741"/>
        <end position="756"/>
    </location>
</feature>
<reference evidence="2" key="2">
    <citation type="submission" date="2023-05" db="EMBL/GenBank/DDBJ databases">
        <authorList>
            <consortium name="Lawrence Berkeley National Laboratory"/>
            <person name="Steindorff A."/>
            <person name="Hensen N."/>
            <person name="Bonometti L."/>
            <person name="Westerberg I."/>
            <person name="Brannstrom I.O."/>
            <person name="Guillou S."/>
            <person name="Cros-Aarteil S."/>
            <person name="Calhoun S."/>
            <person name="Haridas S."/>
            <person name="Kuo A."/>
            <person name="Mondo S."/>
            <person name="Pangilinan J."/>
            <person name="Riley R."/>
            <person name="Labutti K."/>
            <person name="Andreopoulos B."/>
            <person name="Lipzen A."/>
            <person name="Chen C."/>
            <person name="Yanf M."/>
            <person name="Daum C."/>
            <person name="Ng V."/>
            <person name="Clum A."/>
            <person name="Ohm R."/>
            <person name="Martin F."/>
            <person name="Silar P."/>
            <person name="Natvig D."/>
            <person name="Lalanne C."/>
            <person name="Gautier V."/>
            <person name="Ament-Velasquez S.L."/>
            <person name="Kruys A."/>
            <person name="Hutchinson M.I."/>
            <person name="Powell A.J."/>
            <person name="Barry K."/>
            <person name="Miller A.N."/>
            <person name="Grigoriev I.V."/>
            <person name="Debuchy R."/>
            <person name="Gladieux P."/>
            <person name="Thoren M.H."/>
            <person name="Johannesson H."/>
        </authorList>
    </citation>
    <scope>NUCLEOTIDE SEQUENCE</scope>
    <source>
        <strain evidence="2">PSN309</strain>
    </source>
</reference>
<accession>A0AAN7AI51</accession>
<keyword evidence="3" id="KW-1185">Reference proteome</keyword>
<evidence type="ECO:0000313" key="2">
    <source>
        <dbReference type="EMBL" id="KAK4188108.1"/>
    </source>
</evidence>
<feature type="region of interest" description="Disordered" evidence="1">
    <location>
        <begin position="741"/>
        <end position="776"/>
    </location>
</feature>
<feature type="region of interest" description="Disordered" evidence="1">
    <location>
        <begin position="518"/>
        <end position="539"/>
    </location>
</feature>
<feature type="compositionally biased region" description="Basic residues" evidence="1">
    <location>
        <begin position="145"/>
        <end position="155"/>
    </location>
</feature>
<gene>
    <name evidence="2" type="ORF">QBC35DRAFT_211242</name>
</gene>
<proteinExistence type="predicted"/>
<evidence type="ECO:0000256" key="1">
    <source>
        <dbReference type="SAM" id="MobiDB-lite"/>
    </source>
</evidence>
<protein>
    <submittedName>
        <fullName evidence="2">Uncharacterized protein</fullName>
    </submittedName>
</protein>
<comment type="caution">
    <text evidence="2">The sequence shown here is derived from an EMBL/GenBank/DDBJ whole genome shotgun (WGS) entry which is preliminary data.</text>
</comment>
<dbReference type="AlphaFoldDB" id="A0AAN7AI51"/>
<dbReference type="EMBL" id="MU864392">
    <property type="protein sequence ID" value="KAK4188108.1"/>
    <property type="molecule type" value="Genomic_DNA"/>
</dbReference>
<sequence>MSLTASSTLAHRARCVQAASIALPGSVGSAVVAPYHHQQTRGFRFAKLWANYLDAEFHRDVCRHKDLRQKYAETLNQKLSWDKSPPTRRPWRTDYPKSRIGGRWASTDATNTTLDNPEGVRPGQNIEDVERAPLEQLLFGTKEQRRPKNKSKKHASPLSSSSNYTIDPITNRKVPTSPVTEDSLPNILESEPSFKSYRSQFSIFQPPSVDHTQAPIFYDGPPPESELKLYSEVKLDEHPWDTPSPAALHPRTTPATKADEASPTLLDAIVRENKDVTWQGTDVIGSTLSQTAPAYDDLHKYRAVADPEPHIIGEDPAAGGVSAGQESEKHENLDKYGAVRWQERDGKSTIEPEQAEAPQELGKYGAVRSHEPDGKYAVESGQEIQPEELEKYDAVRAHEPDGKYKVDVDPEVNQQELAKYEAVRAHEPDGKYAVEYTDPNPDPAELAEYSKPFLSHEPDGKYAETHVEPSLNEVELASYRKAFRSHEPDGKYAANQQSMSYDASELKTYGAFLSHEPDGKYASNAEPTTGDAELAPYKPFKAHEPDGLYAEKAAELDEYDTPFGRDGSDGRLAYQQASATELSDLGNHEAFTVDDSETKAGGQATKVVEEMPEFEEYDPARHGKITAQMEAATETQMPDPKELDKYTAVRWNEPDGQPVNAQSSEGQFILEEKTSFQNTVERLTVVETDWLAKDFADSGSKSSDGKGAASGLKKRRLTGQYVQDFPEDFAVQWSAEPSASKSSLLPTDLNSSSSPSAAAVHTEGSKSQSKAAANEVPAGPVKSTIYKILVYDPVMQAIDVAETSSIVPDTATPLTPADVLLRISNPSRFFPHFAPLQAQGFEIVSGSGDVLIFRKVRDASDDKVAPTETIPVSTAAPVNPIDMTGNGRLGEYHVAAGRFASPTGFVNYEWPPDRSSTYTHRGAPVTSEPKAEELFVNHAKPGETKKRSLPRRLLIGAATLAGISYSVGFVGDQLKTGVKEVKPASTSKKL</sequence>
<feature type="region of interest" description="Disordered" evidence="1">
    <location>
        <begin position="79"/>
        <end position="185"/>
    </location>
</feature>
<name>A0AAN7AI51_9PEZI</name>
<organism evidence="2 3">
    <name type="scientific">Podospora australis</name>
    <dbReference type="NCBI Taxonomy" id="1536484"/>
    <lineage>
        <taxon>Eukaryota</taxon>
        <taxon>Fungi</taxon>
        <taxon>Dikarya</taxon>
        <taxon>Ascomycota</taxon>
        <taxon>Pezizomycotina</taxon>
        <taxon>Sordariomycetes</taxon>
        <taxon>Sordariomycetidae</taxon>
        <taxon>Sordariales</taxon>
        <taxon>Podosporaceae</taxon>
        <taxon>Podospora</taxon>
    </lineage>
</organism>
<feature type="region of interest" description="Disordered" evidence="1">
    <location>
        <begin position="344"/>
        <end position="367"/>
    </location>
</feature>
<evidence type="ECO:0000313" key="3">
    <source>
        <dbReference type="Proteomes" id="UP001302126"/>
    </source>
</evidence>